<keyword evidence="10 15" id="KW-0472">Membrane</keyword>
<protein>
    <recommendedName>
        <fullName evidence="2">Voltage-gated hydrogen channel 1</fullName>
    </recommendedName>
    <alternativeName>
        <fullName evidence="12">Hydrogen voltage-gated channel 1</fullName>
    </alternativeName>
</protein>
<feature type="coiled-coil region" evidence="13">
    <location>
        <begin position="165"/>
        <end position="202"/>
    </location>
</feature>
<keyword evidence="6" id="KW-0851">Voltage-gated channel</keyword>
<accession>A0A9P6PKA4</accession>
<reference evidence="17" key="1">
    <citation type="journal article" date="2020" name="Fungal Divers.">
        <title>Resolving the Mortierellaceae phylogeny through synthesis of multi-gene phylogenetics and phylogenomics.</title>
        <authorList>
            <person name="Vandepol N."/>
            <person name="Liber J."/>
            <person name="Desiro A."/>
            <person name="Na H."/>
            <person name="Kennedy M."/>
            <person name="Barry K."/>
            <person name="Grigoriev I.V."/>
            <person name="Miller A.N."/>
            <person name="O'Donnell K."/>
            <person name="Stajich J.E."/>
            <person name="Bonito G."/>
        </authorList>
    </citation>
    <scope>NUCLEOTIDE SEQUENCE</scope>
    <source>
        <strain evidence="17">KOD948</strain>
    </source>
</reference>
<keyword evidence="7 15" id="KW-1133">Transmembrane helix</keyword>
<evidence type="ECO:0000256" key="14">
    <source>
        <dbReference type="SAM" id="MobiDB-lite"/>
    </source>
</evidence>
<gene>
    <name evidence="17" type="ORF">BG011_003022</name>
</gene>
<dbReference type="SUPFAM" id="SSF81324">
    <property type="entry name" value="Voltage-gated potassium channels"/>
    <property type="match status" value="1"/>
</dbReference>
<keyword evidence="8 13" id="KW-0175">Coiled coil</keyword>
<evidence type="ECO:0000256" key="2">
    <source>
        <dbReference type="ARBA" id="ARBA00015897"/>
    </source>
</evidence>
<organism evidence="17 18">
    <name type="scientific">Mortierella polycephala</name>
    <dbReference type="NCBI Taxonomy" id="41804"/>
    <lineage>
        <taxon>Eukaryota</taxon>
        <taxon>Fungi</taxon>
        <taxon>Fungi incertae sedis</taxon>
        <taxon>Mucoromycota</taxon>
        <taxon>Mortierellomycotina</taxon>
        <taxon>Mortierellomycetes</taxon>
        <taxon>Mortierellales</taxon>
        <taxon>Mortierellaceae</taxon>
        <taxon>Mortierella</taxon>
    </lineage>
</organism>
<dbReference type="EMBL" id="JAAAJA010002038">
    <property type="protein sequence ID" value="KAG0244232.1"/>
    <property type="molecule type" value="Genomic_DNA"/>
</dbReference>
<evidence type="ECO:0000256" key="12">
    <source>
        <dbReference type="ARBA" id="ARBA00031989"/>
    </source>
</evidence>
<sequence length="204" mass="22693">MASYGAIPTSENEEVPLNEQEEESSFSRCRREIGEVLESKPTHMAIVGLTLIDIALVMCQIAASLLGFDDTEEAQWILELFTHASLAIVSIFLFEISLKVFAFGLGYFWGGSKGLLHLADAVIIIVSFFLEVFLTGAEQELGALLIVFRLWRVLKLTGAVAIETAEYGQARAKALEARVMQLEEELEEAQQENERLRAHTTENV</sequence>
<evidence type="ECO:0000256" key="10">
    <source>
        <dbReference type="ARBA" id="ARBA00023136"/>
    </source>
</evidence>
<proteinExistence type="predicted"/>
<dbReference type="InterPro" id="IPR027359">
    <property type="entry name" value="Volt_channel_dom_sf"/>
</dbReference>
<dbReference type="InterPro" id="IPR005821">
    <property type="entry name" value="Ion_trans_dom"/>
</dbReference>
<evidence type="ECO:0000256" key="4">
    <source>
        <dbReference type="ARBA" id="ARBA00022475"/>
    </source>
</evidence>
<evidence type="ECO:0000256" key="9">
    <source>
        <dbReference type="ARBA" id="ARBA00023065"/>
    </source>
</evidence>
<evidence type="ECO:0000256" key="8">
    <source>
        <dbReference type="ARBA" id="ARBA00023054"/>
    </source>
</evidence>
<feature type="transmembrane region" description="Helical" evidence="15">
    <location>
        <begin position="44"/>
        <end position="68"/>
    </location>
</feature>
<dbReference type="OrthoDB" id="427456at2759"/>
<evidence type="ECO:0000313" key="18">
    <source>
        <dbReference type="Proteomes" id="UP000726737"/>
    </source>
</evidence>
<dbReference type="GO" id="GO:0030171">
    <property type="term" value="F:voltage-gated proton channel activity"/>
    <property type="evidence" value="ECO:0007669"/>
    <property type="project" value="InterPro"/>
</dbReference>
<dbReference type="InterPro" id="IPR031846">
    <property type="entry name" value="Hvcn1"/>
</dbReference>
<keyword evidence="9" id="KW-0406">Ion transport</keyword>
<evidence type="ECO:0000256" key="7">
    <source>
        <dbReference type="ARBA" id="ARBA00022989"/>
    </source>
</evidence>
<dbReference type="Proteomes" id="UP000726737">
    <property type="component" value="Unassembled WGS sequence"/>
</dbReference>
<evidence type="ECO:0000259" key="16">
    <source>
        <dbReference type="Pfam" id="PF00520"/>
    </source>
</evidence>
<dbReference type="AlphaFoldDB" id="A0A9P6PKA4"/>
<evidence type="ECO:0000256" key="5">
    <source>
        <dbReference type="ARBA" id="ARBA00022692"/>
    </source>
</evidence>
<keyword evidence="4" id="KW-1003">Cell membrane</keyword>
<evidence type="ECO:0000256" key="3">
    <source>
        <dbReference type="ARBA" id="ARBA00022448"/>
    </source>
</evidence>
<keyword evidence="11" id="KW-0407">Ion channel</keyword>
<dbReference type="Gene3D" id="1.20.120.350">
    <property type="entry name" value="Voltage-gated potassium channels. Chain C"/>
    <property type="match status" value="1"/>
</dbReference>
<feature type="transmembrane region" description="Helical" evidence="15">
    <location>
        <begin position="80"/>
        <end position="109"/>
    </location>
</feature>
<comment type="caution">
    <text evidence="17">The sequence shown here is derived from an EMBL/GenBank/DDBJ whole genome shotgun (WGS) entry which is preliminary data.</text>
</comment>
<keyword evidence="5 15" id="KW-0812">Transmembrane</keyword>
<comment type="subcellular location">
    <subcellularLocation>
        <location evidence="1">Cell membrane</location>
        <topology evidence="1">Multi-pass membrane protein</topology>
    </subcellularLocation>
</comment>
<evidence type="ECO:0000313" key="17">
    <source>
        <dbReference type="EMBL" id="KAG0244232.1"/>
    </source>
</evidence>
<keyword evidence="3" id="KW-0813">Transport</keyword>
<evidence type="ECO:0000256" key="15">
    <source>
        <dbReference type="SAM" id="Phobius"/>
    </source>
</evidence>
<feature type="region of interest" description="Disordered" evidence="14">
    <location>
        <begin position="1"/>
        <end position="25"/>
    </location>
</feature>
<dbReference type="PANTHER" id="PTHR46480">
    <property type="entry name" value="F20B24.22"/>
    <property type="match status" value="1"/>
</dbReference>
<dbReference type="Pfam" id="PF00520">
    <property type="entry name" value="Ion_trans"/>
    <property type="match status" value="1"/>
</dbReference>
<keyword evidence="18" id="KW-1185">Reference proteome</keyword>
<feature type="compositionally biased region" description="Acidic residues" evidence="14">
    <location>
        <begin position="11"/>
        <end position="24"/>
    </location>
</feature>
<evidence type="ECO:0000256" key="1">
    <source>
        <dbReference type="ARBA" id="ARBA00004651"/>
    </source>
</evidence>
<feature type="transmembrane region" description="Helical" evidence="15">
    <location>
        <begin position="115"/>
        <end position="134"/>
    </location>
</feature>
<dbReference type="PANTHER" id="PTHR46480:SF1">
    <property type="entry name" value="VOLTAGE-GATED HYDROGEN CHANNEL 1"/>
    <property type="match status" value="1"/>
</dbReference>
<evidence type="ECO:0000256" key="11">
    <source>
        <dbReference type="ARBA" id="ARBA00023303"/>
    </source>
</evidence>
<dbReference type="GO" id="GO:0005886">
    <property type="term" value="C:plasma membrane"/>
    <property type="evidence" value="ECO:0007669"/>
    <property type="project" value="UniProtKB-SubCell"/>
</dbReference>
<dbReference type="GO" id="GO:0034702">
    <property type="term" value="C:monoatomic ion channel complex"/>
    <property type="evidence" value="ECO:0007669"/>
    <property type="project" value="UniProtKB-KW"/>
</dbReference>
<evidence type="ECO:0000256" key="6">
    <source>
        <dbReference type="ARBA" id="ARBA00022882"/>
    </source>
</evidence>
<feature type="domain" description="Ion transport" evidence="16">
    <location>
        <begin position="43"/>
        <end position="157"/>
    </location>
</feature>
<name>A0A9P6PKA4_9FUNG</name>
<evidence type="ECO:0000256" key="13">
    <source>
        <dbReference type="SAM" id="Coils"/>
    </source>
</evidence>